<reference evidence="3 4" key="1">
    <citation type="submission" date="2022-09" db="EMBL/GenBank/DDBJ databases">
        <authorList>
            <person name="Palmer J.M."/>
        </authorList>
    </citation>
    <scope>NUCLEOTIDE SEQUENCE [LARGE SCALE GENOMIC DNA]</scope>
    <source>
        <strain evidence="3 4">DSM 7382</strain>
    </source>
</reference>
<dbReference type="EMBL" id="JASBNA010000004">
    <property type="protein sequence ID" value="KAK7692123.1"/>
    <property type="molecule type" value="Genomic_DNA"/>
</dbReference>
<feature type="transmembrane region" description="Helical" evidence="1">
    <location>
        <begin position="180"/>
        <end position="202"/>
    </location>
</feature>
<proteinExistence type="predicted"/>
<evidence type="ECO:0000313" key="3">
    <source>
        <dbReference type="EMBL" id="KAK7692123.1"/>
    </source>
</evidence>
<dbReference type="Proteomes" id="UP001385951">
    <property type="component" value="Unassembled WGS sequence"/>
</dbReference>
<keyword evidence="2" id="KW-0732">Signal</keyword>
<comment type="caution">
    <text evidence="3">The sequence shown here is derived from an EMBL/GenBank/DDBJ whole genome shotgun (WGS) entry which is preliminary data.</text>
</comment>
<gene>
    <name evidence="3" type="ORF">QCA50_003742</name>
</gene>
<name>A0AAW0GF67_9APHY</name>
<dbReference type="AlphaFoldDB" id="A0AAW0GF67"/>
<accession>A0AAW0GF67</accession>
<keyword evidence="4" id="KW-1185">Reference proteome</keyword>
<keyword evidence="1" id="KW-0472">Membrane</keyword>
<organism evidence="3 4">
    <name type="scientific">Cerrena zonata</name>
    <dbReference type="NCBI Taxonomy" id="2478898"/>
    <lineage>
        <taxon>Eukaryota</taxon>
        <taxon>Fungi</taxon>
        <taxon>Dikarya</taxon>
        <taxon>Basidiomycota</taxon>
        <taxon>Agaricomycotina</taxon>
        <taxon>Agaricomycetes</taxon>
        <taxon>Polyporales</taxon>
        <taxon>Cerrenaceae</taxon>
        <taxon>Cerrena</taxon>
    </lineage>
</organism>
<keyword evidence="1" id="KW-0812">Transmembrane</keyword>
<feature type="chain" id="PRO_5043754502" evidence="2">
    <location>
        <begin position="21"/>
        <end position="272"/>
    </location>
</feature>
<evidence type="ECO:0000313" key="4">
    <source>
        <dbReference type="Proteomes" id="UP001385951"/>
    </source>
</evidence>
<evidence type="ECO:0000256" key="2">
    <source>
        <dbReference type="SAM" id="SignalP"/>
    </source>
</evidence>
<feature type="signal peptide" evidence="2">
    <location>
        <begin position="1"/>
        <end position="20"/>
    </location>
</feature>
<sequence length="272" mass="30151">MLISPLTLIVAGGLALQATASPIRVVVVTSSQEITPVSFGHPANDAPVAHLWRPDQMSATTAMIQNGPGAGRHRGPCGSMKEKGLMMANKFRHIFGLAPIEPFHPRPDFHKDINRYDGIHSHSSNVSANQHGEHRIMPFAPIVRPGEGRKHGRPHHFHHETFFQRVHHALMSLGPWEGRAVAFVLGCGLGVLLRMIWVMTVLTYRVIRGGNNTEEEDDHYYPVPHSVEYVVFDRDAEEILVPPPQYNDEKVALAAETTVKITETENVNANAN</sequence>
<keyword evidence="1" id="KW-1133">Transmembrane helix</keyword>
<evidence type="ECO:0000256" key="1">
    <source>
        <dbReference type="SAM" id="Phobius"/>
    </source>
</evidence>
<protein>
    <submittedName>
        <fullName evidence="3">Uncharacterized protein</fullName>
    </submittedName>
</protein>